<accession>A0ACB7T3Z0</accession>
<gene>
    <name evidence="1" type="ORF">HPB50_024759</name>
</gene>
<sequence>MPLAKSPGVCRILDASQADTQPDSSLAFRKSSFRLYTLSGYHGYGLAREGHGSHALQPGAESVPIIPRTTTFGREIHDTVMLLYEAVILTTAIDDPRKVRVDVQASPP</sequence>
<dbReference type="Proteomes" id="UP000821845">
    <property type="component" value="Chromosome 2"/>
</dbReference>
<reference evidence="1" key="1">
    <citation type="submission" date="2020-05" db="EMBL/GenBank/DDBJ databases">
        <title>Large-scale comparative analyses of tick genomes elucidate their genetic diversity and vector capacities.</title>
        <authorList>
            <person name="Jia N."/>
            <person name="Wang J."/>
            <person name="Shi W."/>
            <person name="Du L."/>
            <person name="Sun Y."/>
            <person name="Zhan W."/>
            <person name="Jiang J."/>
            <person name="Wang Q."/>
            <person name="Zhang B."/>
            <person name="Ji P."/>
            <person name="Sakyi L.B."/>
            <person name="Cui X."/>
            <person name="Yuan T."/>
            <person name="Jiang B."/>
            <person name="Yang W."/>
            <person name="Lam T.T.-Y."/>
            <person name="Chang Q."/>
            <person name="Ding S."/>
            <person name="Wang X."/>
            <person name="Zhu J."/>
            <person name="Ruan X."/>
            <person name="Zhao L."/>
            <person name="Wei J."/>
            <person name="Que T."/>
            <person name="Du C."/>
            <person name="Cheng J."/>
            <person name="Dai P."/>
            <person name="Han X."/>
            <person name="Huang E."/>
            <person name="Gao Y."/>
            <person name="Liu J."/>
            <person name="Shao H."/>
            <person name="Ye R."/>
            <person name="Li L."/>
            <person name="Wei W."/>
            <person name="Wang X."/>
            <person name="Wang C."/>
            <person name="Yang T."/>
            <person name="Huo Q."/>
            <person name="Li W."/>
            <person name="Guo W."/>
            <person name="Chen H."/>
            <person name="Zhou L."/>
            <person name="Ni X."/>
            <person name="Tian J."/>
            <person name="Zhou Y."/>
            <person name="Sheng Y."/>
            <person name="Liu T."/>
            <person name="Pan Y."/>
            <person name="Xia L."/>
            <person name="Li J."/>
            <person name="Zhao F."/>
            <person name="Cao W."/>
        </authorList>
    </citation>
    <scope>NUCLEOTIDE SEQUENCE</scope>
    <source>
        <strain evidence="1">Hyas-2018</strain>
    </source>
</reference>
<comment type="caution">
    <text evidence="1">The sequence shown here is derived from an EMBL/GenBank/DDBJ whole genome shotgun (WGS) entry which is preliminary data.</text>
</comment>
<name>A0ACB7T3Z0_HYAAI</name>
<evidence type="ECO:0000313" key="1">
    <source>
        <dbReference type="EMBL" id="KAH6940102.1"/>
    </source>
</evidence>
<protein>
    <submittedName>
        <fullName evidence="1">Uncharacterized protein</fullName>
    </submittedName>
</protein>
<organism evidence="1 2">
    <name type="scientific">Hyalomma asiaticum</name>
    <name type="common">Tick</name>
    <dbReference type="NCBI Taxonomy" id="266040"/>
    <lineage>
        <taxon>Eukaryota</taxon>
        <taxon>Metazoa</taxon>
        <taxon>Ecdysozoa</taxon>
        <taxon>Arthropoda</taxon>
        <taxon>Chelicerata</taxon>
        <taxon>Arachnida</taxon>
        <taxon>Acari</taxon>
        <taxon>Parasitiformes</taxon>
        <taxon>Ixodida</taxon>
        <taxon>Ixodoidea</taxon>
        <taxon>Ixodidae</taxon>
        <taxon>Hyalomminae</taxon>
        <taxon>Hyalomma</taxon>
    </lineage>
</organism>
<proteinExistence type="predicted"/>
<keyword evidence="2" id="KW-1185">Reference proteome</keyword>
<evidence type="ECO:0000313" key="2">
    <source>
        <dbReference type="Proteomes" id="UP000821845"/>
    </source>
</evidence>
<dbReference type="EMBL" id="CM023482">
    <property type="protein sequence ID" value="KAH6940102.1"/>
    <property type="molecule type" value="Genomic_DNA"/>
</dbReference>